<dbReference type="SUPFAM" id="SSF53335">
    <property type="entry name" value="S-adenosyl-L-methionine-dependent methyltransferases"/>
    <property type="match status" value="1"/>
</dbReference>
<dbReference type="GO" id="GO:0005737">
    <property type="term" value="C:cytoplasm"/>
    <property type="evidence" value="ECO:0007669"/>
    <property type="project" value="UniProtKB-SubCell"/>
</dbReference>
<proteinExistence type="inferred from homology"/>
<dbReference type="GO" id="GO:0003723">
    <property type="term" value="F:RNA binding"/>
    <property type="evidence" value="ECO:0007669"/>
    <property type="project" value="UniProtKB-UniRule"/>
</dbReference>
<sequence length="449" mass="50393">MSDSRQLAFVALRQIYQRGAYTDVALDRVLHDGDLDLADRGLLSELVYGVVRRARSLDALIDQLGKKKARQQPPDLRAILHLGLYQLRYLDRVPDSAAVNTSVELAKNNELKRLAGVVNGILRQYSRLAEEGDPLVLPENAIARLSILHSYPDWIVQLWVEQFGTEEAERLCEWFNRSPSLDLRVNPLNATLEDVERALNEENNSRFDLTCVLPLPQALRLRGKTGAIAQLPGFKQGWWTVQDSSAQLVVHLLDPQPGEVIIDACAAPGGKTTHIAELMRDRGTIWARDRAEKRLRKVRANAQRLQLQSIQLSPGDSCDCPPFHQTADRVLVDAPCSGLGTLHRHPDIRWRQTPEKLDELTTLQNQLLSQTALWVKPGGILVYATCTLNPAENETLIQSFLDTHADWTIEFPSANSIATPFASPDGWIKVLPTQHHMDGFFMVKLKKSL</sequence>
<dbReference type="Pfam" id="PF01189">
    <property type="entry name" value="Methyltr_RsmB-F"/>
    <property type="match status" value="1"/>
</dbReference>
<dbReference type="Gene3D" id="3.40.50.150">
    <property type="entry name" value="Vaccinia Virus protein VP39"/>
    <property type="match status" value="1"/>
</dbReference>
<dbReference type="InterPro" id="IPR029063">
    <property type="entry name" value="SAM-dependent_MTases_sf"/>
</dbReference>
<evidence type="ECO:0000256" key="13">
    <source>
        <dbReference type="PROSITE-ProRule" id="PRU01023"/>
    </source>
</evidence>
<dbReference type="PANTHER" id="PTHR22807:SF53">
    <property type="entry name" value="RIBOSOMAL RNA SMALL SUBUNIT METHYLTRANSFERASE B-RELATED"/>
    <property type="match status" value="1"/>
</dbReference>
<keyword evidence="8 13" id="KW-0949">S-adenosyl-L-methionine</keyword>
<dbReference type="InterPro" id="IPR035926">
    <property type="entry name" value="NusB-like_sf"/>
</dbReference>
<dbReference type="RefSeq" id="WP_194028783.1">
    <property type="nucleotide sequence ID" value="NZ_JADEWZ010000008.1"/>
</dbReference>
<comment type="caution">
    <text evidence="15">The sequence shown here is derived from an EMBL/GenBank/DDBJ whole genome shotgun (WGS) entry which is preliminary data.</text>
</comment>
<evidence type="ECO:0000256" key="4">
    <source>
        <dbReference type="ARBA" id="ARBA00022490"/>
    </source>
</evidence>
<dbReference type="Pfam" id="PF22458">
    <property type="entry name" value="RsmF-B_ferredox"/>
    <property type="match status" value="1"/>
</dbReference>
<dbReference type="NCBIfam" id="TIGR00563">
    <property type="entry name" value="rsmB"/>
    <property type="match status" value="1"/>
</dbReference>
<keyword evidence="9 13" id="KW-0694">RNA-binding</keyword>
<evidence type="ECO:0000256" key="1">
    <source>
        <dbReference type="ARBA" id="ARBA00002724"/>
    </source>
</evidence>
<feature type="binding site" evidence="13">
    <location>
        <position position="333"/>
    </location>
    <ligand>
        <name>S-adenosyl-L-methionine</name>
        <dbReference type="ChEBI" id="CHEBI:59789"/>
    </ligand>
</feature>
<evidence type="ECO:0000256" key="6">
    <source>
        <dbReference type="ARBA" id="ARBA00022603"/>
    </source>
</evidence>
<dbReference type="FunFam" id="3.40.50.150:FF:000257">
    <property type="entry name" value="16S rRNA methyltransferase"/>
    <property type="match status" value="1"/>
</dbReference>
<dbReference type="InterPro" id="IPR001678">
    <property type="entry name" value="MeTrfase_RsmB-F_NOP2_dom"/>
</dbReference>
<comment type="subcellular location">
    <subcellularLocation>
        <location evidence="2">Cytoplasm</location>
    </subcellularLocation>
</comment>
<dbReference type="InterPro" id="IPR006027">
    <property type="entry name" value="NusB_RsmB_TIM44"/>
</dbReference>
<comment type="similarity">
    <text evidence="13">Belongs to the class I-like SAM-binding methyltransferase superfamily. RsmB/NOP family.</text>
</comment>
<protein>
    <recommendedName>
        <fullName evidence="3">16S rRNA (cytosine(967)-C(5))-methyltransferase</fullName>
        <ecNumber evidence="3">2.1.1.176</ecNumber>
    </recommendedName>
    <alternativeName>
        <fullName evidence="10">16S rRNA m5C967 methyltransferase</fullName>
    </alternativeName>
    <alternativeName>
        <fullName evidence="11">rRNA (cytosine-C(5)-)-methyltransferase RsmB</fullName>
    </alternativeName>
</protein>
<keyword evidence="16" id="KW-1185">Reference proteome</keyword>
<organism evidence="15 16">
    <name type="scientific">Lusitaniella coriacea LEGE 07157</name>
    <dbReference type="NCBI Taxonomy" id="945747"/>
    <lineage>
        <taxon>Bacteria</taxon>
        <taxon>Bacillati</taxon>
        <taxon>Cyanobacteriota</taxon>
        <taxon>Cyanophyceae</taxon>
        <taxon>Spirulinales</taxon>
        <taxon>Lusitaniellaceae</taxon>
        <taxon>Lusitaniella</taxon>
    </lineage>
</organism>
<comment type="catalytic activity">
    <reaction evidence="12">
        <text>cytidine(967) in 16S rRNA + S-adenosyl-L-methionine = 5-methylcytidine(967) in 16S rRNA + S-adenosyl-L-homocysteine + H(+)</text>
        <dbReference type="Rhea" id="RHEA:42748"/>
        <dbReference type="Rhea" id="RHEA-COMP:10219"/>
        <dbReference type="Rhea" id="RHEA-COMP:10220"/>
        <dbReference type="ChEBI" id="CHEBI:15378"/>
        <dbReference type="ChEBI" id="CHEBI:57856"/>
        <dbReference type="ChEBI" id="CHEBI:59789"/>
        <dbReference type="ChEBI" id="CHEBI:74483"/>
        <dbReference type="ChEBI" id="CHEBI:82748"/>
        <dbReference type="EC" id="2.1.1.176"/>
    </reaction>
</comment>
<dbReference type="GO" id="GO:0008649">
    <property type="term" value="F:rRNA methyltransferase activity"/>
    <property type="evidence" value="ECO:0007669"/>
    <property type="project" value="InterPro"/>
</dbReference>
<dbReference type="NCBIfam" id="NF011493">
    <property type="entry name" value="PRK14901.1"/>
    <property type="match status" value="1"/>
</dbReference>
<evidence type="ECO:0000256" key="11">
    <source>
        <dbReference type="ARBA" id="ARBA00031088"/>
    </source>
</evidence>
<dbReference type="PRINTS" id="PR02008">
    <property type="entry name" value="RCMTFAMILY"/>
</dbReference>
<evidence type="ECO:0000256" key="8">
    <source>
        <dbReference type="ARBA" id="ARBA00022691"/>
    </source>
</evidence>
<feature type="active site" description="Nucleophile" evidence="13">
    <location>
        <position position="386"/>
    </location>
</feature>
<dbReference type="InterPro" id="IPR049560">
    <property type="entry name" value="MeTrfase_RsmB-F_NOP2_cat"/>
</dbReference>
<dbReference type="InterPro" id="IPR023267">
    <property type="entry name" value="RCMT"/>
</dbReference>
<name>A0A8J7DVB3_9CYAN</name>
<dbReference type="Pfam" id="PF01029">
    <property type="entry name" value="NusB"/>
    <property type="match status" value="1"/>
</dbReference>
<keyword evidence="5" id="KW-0698">rRNA processing</keyword>
<dbReference type="EMBL" id="JADEWZ010000008">
    <property type="protein sequence ID" value="MBE9115694.1"/>
    <property type="molecule type" value="Genomic_DNA"/>
</dbReference>
<feature type="binding site" evidence="13">
    <location>
        <position position="316"/>
    </location>
    <ligand>
        <name>S-adenosyl-L-methionine</name>
        <dbReference type="ChEBI" id="CHEBI:59789"/>
    </ligand>
</feature>
<evidence type="ECO:0000256" key="7">
    <source>
        <dbReference type="ARBA" id="ARBA00022679"/>
    </source>
</evidence>
<dbReference type="Gene3D" id="1.10.940.10">
    <property type="entry name" value="NusB-like"/>
    <property type="match status" value="1"/>
</dbReference>
<dbReference type="AlphaFoldDB" id="A0A8J7DVB3"/>
<accession>A0A8J7DVB3</accession>
<evidence type="ECO:0000313" key="15">
    <source>
        <dbReference type="EMBL" id="MBE9115694.1"/>
    </source>
</evidence>
<evidence type="ECO:0000256" key="12">
    <source>
        <dbReference type="ARBA" id="ARBA00047283"/>
    </source>
</evidence>
<evidence type="ECO:0000256" key="2">
    <source>
        <dbReference type="ARBA" id="ARBA00004496"/>
    </source>
</evidence>
<evidence type="ECO:0000313" key="16">
    <source>
        <dbReference type="Proteomes" id="UP000654482"/>
    </source>
</evidence>
<dbReference type="InterPro" id="IPR004573">
    <property type="entry name" value="rRNA_ssu_MeTfrase_B"/>
</dbReference>
<dbReference type="Proteomes" id="UP000654482">
    <property type="component" value="Unassembled WGS sequence"/>
</dbReference>
<dbReference type="EC" id="2.1.1.176" evidence="3"/>
<dbReference type="NCBIfam" id="NF011494">
    <property type="entry name" value="PRK14902.1"/>
    <property type="match status" value="1"/>
</dbReference>
<comment type="function">
    <text evidence="1">Specifically methylates the cytosine at position 967 (m5C967) of 16S rRNA.</text>
</comment>
<feature type="binding site" evidence="13">
    <location>
        <position position="289"/>
    </location>
    <ligand>
        <name>S-adenosyl-L-methionine</name>
        <dbReference type="ChEBI" id="CHEBI:59789"/>
    </ligand>
</feature>
<reference evidence="15" key="1">
    <citation type="submission" date="2020-10" db="EMBL/GenBank/DDBJ databases">
        <authorList>
            <person name="Castelo-Branco R."/>
            <person name="Eusebio N."/>
            <person name="Adriana R."/>
            <person name="Vieira A."/>
            <person name="Brugerolle De Fraissinette N."/>
            <person name="Rezende De Castro R."/>
            <person name="Schneider M.P."/>
            <person name="Vasconcelos V."/>
            <person name="Leao P.N."/>
        </authorList>
    </citation>
    <scope>NUCLEOTIDE SEQUENCE</scope>
    <source>
        <strain evidence="15">LEGE 07157</strain>
    </source>
</reference>
<keyword evidence="7 13" id="KW-0808">Transferase</keyword>
<keyword evidence="4" id="KW-0963">Cytoplasm</keyword>
<evidence type="ECO:0000256" key="10">
    <source>
        <dbReference type="ARBA" id="ARBA00030399"/>
    </source>
</evidence>
<feature type="domain" description="SAM-dependent MTase RsmB/NOP-type" evidence="14">
    <location>
        <begin position="171"/>
        <end position="448"/>
    </location>
</feature>
<evidence type="ECO:0000256" key="9">
    <source>
        <dbReference type="ARBA" id="ARBA00022884"/>
    </source>
</evidence>
<dbReference type="CDD" id="cd02440">
    <property type="entry name" value="AdoMet_MTases"/>
    <property type="match status" value="1"/>
</dbReference>
<evidence type="ECO:0000256" key="5">
    <source>
        <dbReference type="ARBA" id="ARBA00022552"/>
    </source>
</evidence>
<gene>
    <name evidence="15" type="ORF">IQ249_07275</name>
</gene>
<dbReference type="SUPFAM" id="SSF48013">
    <property type="entry name" value="NusB-like"/>
    <property type="match status" value="1"/>
</dbReference>
<evidence type="ECO:0000256" key="3">
    <source>
        <dbReference type="ARBA" id="ARBA00012140"/>
    </source>
</evidence>
<dbReference type="InterPro" id="IPR054728">
    <property type="entry name" value="RsmB-like_ferredoxin"/>
</dbReference>
<dbReference type="GO" id="GO:0006355">
    <property type="term" value="P:regulation of DNA-templated transcription"/>
    <property type="evidence" value="ECO:0007669"/>
    <property type="project" value="InterPro"/>
</dbReference>
<feature type="binding site" evidence="13">
    <location>
        <begin position="265"/>
        <end position="271"/>
    </location>
    <ligand>
        <name>S-adenosyl-L-methionine</name>
        <dbReference type="ChEBI" id="CHEBI:59789"/>
    </ligand>
</feature>
<dbReference type="PROSITE" id="PS51686">
    <property type="entry name" value="SAM_MT_RSMB_NOP"/>
    <property type="match status" value="1"/>
</dbReference>
<evidence type="ECO:0000259" key="14">
    <source>
        <dbReference type="PROSITE" id="PS51686"/>
    </source>
</evidence>
<keyword evidence="6 13" id="KW-0489">Methyltransferase</keyword>
<dbReference type="PANTHER" id="PTHR22807">
    <property type="entry name" value="NOP2 YEAST -RELATED NOL1/NOP2/FMU SUN DOMAIN-CONTAINING"/>
    <property type="match status" value="1"/>
</dbReference>